<reference evidence="2 3" key="1">
    <citation type="submission" date="2019-03" db="EMBL/GenBank/DDBJ databases">
        <title>First draft genome of Liparis tanakae, snailfish: a comprehensive survey of snailfish specific genes.</title>
        <authorList>
            <person name="Kim W."/>
            <person name="Song I."/>
            <person name="Jeong J.-H."/>
            <person name="Kim D."/>
            <person name="Kim S."/>
            <person name="Ryu S."/>
            <person name="Song J.Y."/>
            <person name="Lee S.K."/>
        </authorList>
    </citation>
    <scope>NUCLEOTIDE SEQUENCE [LARGE SCALE GENOMIC DNA]</scope>
    <source>
        <tissue evidence="2">Muscle</tissue>
    </source>
</reference>
<proteinExistence type="predicted"/>
<evidence type="ECO:0000256" key="1">
    <source>
        <dbReference type="SAM" id="MobiDB-lite"/>
    </source>
</evidence>
<feature type="region of interest" description="Disordered" evidence="1">
    <location>
        <begin position="57"/>
        <end position="104"/>
    </location>
</feature>
<organism evidence="2 3">
    <name type="scientific">Liparis tanakae</name>
    <name type="common">Tanaka's snailfish</name>
    <dbReference type="NCBI Taxonomy" id="230148"/>
    <lineage>
        <taxon>Eukaryota</taxon>
        <taxon>Metazoa</taxon>
        <taxon>Chordata</taxon>
        <taxon>Craniata</taxon>
        <taxon>Vertebrata</taxon>
        <taxon>Euteleostomi</taxon>
        <taxon>Actinopterygii</taxon>
        <taxon>Neopterygii</taxon>
        <taxon>Teleostei</taxon>
        <taxon>Neoteleostei</taxon>
        <taxon>Acanthomorphata</taxon>
        <taxon>Eupercaria</taxon>
        <taxon>Perciformes</taxon>
        <taxon>Cottioidei</taxon>
        <taxon>Cottales</taxon>
        <taxon>Liparidae</taxon>
        <taxon>Liparis</taxon>
    </lineage>
</organism>
<feature type="compositionally biased region" description="Polar residues" evidence="1">
    <location>
        <begin position="91"/>
        <end position="104"/>
    </location>
</feature>
<dbReference type="EMBL" id="SRLO01000418">
    <property type="protein sequence ID" value="TNN56886.1"/>
    <property type="molecule type" value="Genomic_DNA"/>
</dbReference>
<accession>A0A4Z2GTN3</accession>
<sequence>MCSTSDGYSCTTSTSFSMVRQKLRPQTSWNINTGMRGGTKKVSLLWEYLDAVCGGGAGKTTSQRAEREEKTNIGNTAVDRTPLELERRRPTGTSGTTVTPEVTEWSRTSQQLFIKADRLEGDGRGGV</sequence>
<evidence type="ECO:0000313" key="3">
    <source>
        <dbReference type="Proteomes" id="UP000314294"/>
    </source>
</evidence>
<comment type="caution">
    <text evidence="2">The sequence shown here is derived from an EMBL/GenBank/DDBJ whole genome shotgun (WGS) entry which is preliminary data.</text>
</comment>
<evidence type="ECO:0000313" key="2">
    <source>
        <dbReference type="EMBL" id="TNN56886.1"/>
    </source>
</evidence>
<protein>
    <submittedName>
        <fullName evidence="2">Uncharacterized protein</fullName>
    </submittedName>
</protein>
<dbReference type="AlphaFoldDB" id="A0A4Z2GTN3"/>
<keyword evidence="3" id="KW-1185">Reference proteome</keyword>
<dbReference type="Proteomes" id="UP000314294">
    <property type="component" value="Unassembled WGS sequence"/>
</dbReference>
<gene>
    <name evidence="2" type="ORF">EYF80_032876</name>
</gene>
<name>A0A4Z2GTN3_9TELE</name>